<evidence type="ECO:0000259" key="15">
    <source>
        <dbReference type="PROSITE" id="PS50405"/>
    </source>
</evidence>
<dbReference type="PRINTS" id="PR01041">
    <property type="entry name" value="TRNASYNTHMET"/>
</dbReference>
<evidence type="ECO:0000256" key="10">
    <source>
        <dbReference type="ARBA" id="ARBA00022917"/>
    </source>
</evidence>
<dbReference type="GO" id="GO:0017101">
    <property type="term" value="C:aminoacyl-tRNA synthetase multienzyme complex"/>
    <property type="evidence" value="ECO:0007669"/>
    <property type="project" value="TreeGrafter"/>
</dbReference>
<reference evidence="17" key="1">
    <citation type="submission" date="2021-05" db="EMBL/GenBank/DDBJ databases">
        <authorList>
            <person name="Alioto T."/>
            <person name="Alioto T."/>
            <person name="Gomez Garrido J."/>
        </authorList>
    </citation>
    <scope>NUCLEOTIDE SEQUENCE</scope>
</reference>
<dbReference type="GO" id="GO:0003723">
    <property type="term" value="F:RNA binding"/>
    <property type="evidence" value="ECO:0007669"/>
    <property type="project" value="UniProtKB-KW"/>
</dbReference>
<dbReference type="InterPro" id="IPR010987">
    <property type="entry name" value="Glutathione-S-Trfase_C-like"/>
</dbReference>
<dbReference type="GO" id="GO:0006431">
    <property type="term" value="P:methionyl-tRNA aminoacylation"/>
    <property type="evidence" value="ECO:0007669"/>
    <property type="project" value="InterPro"/>
</dbReference>
<dbReference type="InterPro" id="IPR014729">
    <property type="entry name" value="Rossmann-like_a/b/a_fold"/>
</dbReference>
<dbReference type="Gene3D" id="1.10.730.10">
    <property type="entry name" value="Isoleucyl-tRNA Synthetase, Domain 1"/>
    <property type="match status" value="1"/>
</dbReference>
<comment type="catalytic activity">
    <reaction evidence="13">
        <text>tRNA(Met) + L-methionine + ATP = L-methionyl-tRNA(Met) + AMP + diphosphate</text>
        <dbReference type="Rhea" id="RHEA:13481"/>
        <dbReference type="Rhea" id="RHEA-COMP:9667"/>
        <dbReference type="Rhea" id="RHEA-COMP:9698"/>
        <dbReference type="ChEBI" id="CHEBI:30616"/>
        <dbReference type="ChEBI" id="CHEBI:33019"/>
        <dbReference type="ChEBI" id="CHEBI:57844"/>
        <dbReference type="ChEBI" id="CHEBI:78442"/>
        <dbReference type="ChEBI" id="CHEBI:78530"/>
        <dbReference type="ChEBI" id="CHEBI:456215"/>
        <dbReference type="EC" id="6.1.1.10"/>
    </reaction>
</comment>
<dbReference type="Pfam" id="PF09334">
    <property type="entry name" value="tRNA-synt_1g"/>
    <property type="match status" value="1"/>
</dbReference>
<dbReference type="PROSITE" id="PS51185">
    <property type="entry name" value="WHEP_TRS_2"/>
    <property type="match status" value="2"/>
</dbReference>
<dbReference type="Gene3D" id="3.40.50.620">
    <property type="entry name" value="HUPs"/>
    <property type="match status" value="1"/>
</dbReference>
<dbReference type="SUPFAM" id="SSF47323">
    <property type="entry name" value="Anticodon-binding domain of a subclass of class I aminoacyl-tRNA synthetases"/>
    <property type="match status" value="1"/>
</dbReference>
<dbReference type="Gene3D" id="1.20.1050.10">
    <property type="match status" value="1"/>
</dbReference>
<keyword evidence="7 14" id="KW-0547">Nucleotide-binding</keyword>
<evidence type="ECO:0000256" key="9">
    <source>
        <dbReference type="ARBA" id="ARBA00022884"/>
    </source>
</evidence>
<feature type="domain" description="GST C-terminal" evidence="15">
    <location>
        <begin position="69"/>
        <end position="189"/>
    </location>
</feature>
<feature type="domain" description="WHEP-TRS" evidence="16">
    <location>
        <begin position="918"/>
        <end position="975"/>
    </location>
</feature>
<dbReference type="Gene3D" id="1.10.287.10">
    <property type="entry name" value="S15/NS1, RNA-binding"/>
    <property type="match status" value="2"/>
</dbReference>
<evidence type="ECO:0000313" key="17">
    <source>
        <dbReference type="EMBL" id="CAG6705732.1"/>
    </source>
</evidence>
<dbReference type="InterPro" id="IPR041872">
    <property type="entry name" value="Anticodon_Met"/>
</dbReference>
<dbReference type="InterPro" id="IPR009068">
    <property type="entry name" value="uS15_NS1_RNA-bd_sf"/>
</dbReference>
<keyword evidence="10 14" id="KW-0648">Protein biosynthesis</keyword>
<dbReference type="CDD" id="cd00814">
    <property type="entry name" value="MetRS_core"/>
    <property type="match status" value="1"/>
</dbReference>
<dbReference type="InterPro" id="IPR029038">
    <property type="entry name" value="MetRS_Zn"/>
</dbReference>
<dbReference type="SMART" id="SM00991">
    <property type="entry name" value="WHEP-TRS"/>
    <property type="match status" value="2"/>
</dbReference>
<keyword evidence="9" id="KW-0694">RNA-binding</keyword>
<dbReference type="HAMAP" id="MF_00098">
    <property type="entry name" value="Met_tRNA_synth_type1"/>
    <property type="match status" value="1"/>
</dbReference>
<dbReference type="InterPro" id="IPR033911">
    <property type="entry name" value="MetRS_core"/>
</dbReference>
<evidence type="ECO:0000256" key="5">
    <source>
        <dbReference type="ARBA" id="ARBA00022490"/>
    </source>
</evidence>
<dbReference type="FunFam" id="2.20.28.20:FF:000001">
    <property type="entry name" value="Methionine--tRNA ligase"/>
    <property type="match status" value="1"/>
</dbReference>
<evidence type="ECO:0000256" key="11">
    <source>
        <dbReference type="ARBA" id="ARBA00023146"/>
    </source>
</evidence>
<dbReference type="InterPro" id="IPR015413">
    <property type="entry name" value="Methionyl/Leucyl_tRNA_Synth"/>
</dbReference>
<sequence>MKCLSNKNNVQALKILITAEFSNVTLELEVVDVANANQEFPKHLPILVLDDGTQLFSSTQSCLYLFKDKLLNTSAVNQWLEWEAVKLLPNVLAFIDNPKQLSERLKSVLDVLNKSLQSTSFLVGESISVADISLWTTLHPALSDDKVKPMFANYTHVGSWYDNISKLTQVQKALKSWTDVLKGSTDTSLSEAFSSLSIVSNPSDNTVLSSLNKLATCSKKCNKPSQAESTAAVLEDDLSSKSKDVTTQEIEEAKAAWSGETPAPLRPRTVPVLPLPNENNILITSALPYVNNVPHLGNIIGCVLSADVFSRFCRLVNRNALYVSGTDEYGTATETKALEEGLTPRQICDKYFAIHDEVYKWFDIDFDYFGRTSTPEQTKIVQQVFSDVHKAEFTSTASVEQLHCGQCDRFLADRFVEGVCPKCRYEDARGDQCDGCGGLINAIELVQPRCKQCGQAPTIRSSTQLFLELPKIEENLQSWVSATSDQWSSNARVICKAWLKEGLKPRCITRDLKWGIPVPLPGFENKVFYVWFDAPIGYMSLTQSYCGQYEAWWKSTPNKNITLYQFMAKDNVPFHSIMFPATLVAAGDNYTKVNHIMATEYLNYEDGKFSKSRGTGVFGNNAKDTGLPADIFRFYLLYVRPENQDTSFSWQDLATKNNSELLNNLGNFINRALSFIDKNYGSTIPPMSLGHDDYLLLALINRETSAYYAGLDKAKLRDGIRYILNISRYSNQYMQANQPWVLYKGTDEQKSRASTVLGVLCQVAYLLSLLLSPYMPHTAATISEQLGANQLKYSLTDKPRLLCYLPPGHKIGTPAPLFRKIEQAQVDEWKVKYGGQQSKGPQSDKKTVATGQTGFKSAEECEKAVTDQGNLVRQMKSGGTSKAELAPHVERLLALKKQLELLKSKGGASEVSNGNTGDTKALEEEITKQAEIVRKLKASAGGDKSVFAADLAKLLSLKQQLATLMGTSAPSPAPSGSKKNKKK</sequence>
<dbReference type="InterPro" id="IPR009080">
    <property type="entry name" value="tRNAsynth_Ia_anticodon-bd"/>
</dbReference>
<feature type="domain" description="WHEP-TRS" evidence="16">
    <location>
        <begin position="857"/>
        <end position="913"/>
    </location>
</feature>
<evidence type="ECO:0000256" key="4">
    <source>
        <dbReference type="ARBA" id="ARBA00018335"/>
    </source>
</evidence>
<dbReference type="SUPFAM" id="SSF47060">
    <property type="entry name" value="S15/NS1 RNA-binding domain"/>
    <property type="match status" value="2"/>
</dbReference>
<dbReference type="InterPro" id="IPR000738">
    <property type="entry name" value="WHEP-TRS_dom"/>
</dbReference>
<dbReference type="Pfam" id="PF19303">
    <property type="entry name" value="Anticodon_3"/>
    <property type="match status" value="1"/>
</dbReference>
<dbReference type="NCBIfam" id="NF001100">
    <property type="entry name" value="PRK00133.1"/>
    <property type="match status" value="1"/>
</dbReference>
<comment type="similarity">
    <text evidence="2 14">Belongs to the class-I aminoacyl-tRNA synthetase family.</text>
</comment>
<dbReference type="PROSITE" id="PS00178">
    <property type="entry name" value="AA_TRNA_LIGASE_I"/>
    <property type="match status" value="1"/>
</dbReference>
<dbReference type="EMBL" id="HBUF01342691">
    <property type="protein sequence ID" value="CAG6705734.1"/>
    <property type="molecule type" value="Transcribed_RNA"/>
</dbReference>
<proteinExistence type="inferred from homology"/>
<evidence type="ECO:0000256" key="1">
    <source>
        <dbReference type="ARBA" id="ARBA00004496"/>
    </source>
</evidence>
<evidence type="ECO:0000256" key="3">
    <source>
        <dbReference type="ARBA" id="ARBA00012838"/>
    </source>
</evidence>
<dbReference type="Gene3D" id="3.40.30.10">
    <property type="entry name" value="Glutaredoxin"/>
    <property type="match status" value="1"/>
</dbReference>
<evidence type="ECO:0000259" key="16">
    <source>
        <dbReference type="PROSITE" id="PS51185"/>
    </source>
</evidence>
<dbReference type="EMBL" id="HBUF01342690">
    <property type="protein sequence ID" value="CAG6705732.1"/>
    <property type="molecule type" value="Transcribed_RNA"/>
</dbReference>
<dbReference type="Pfam" id="PF18485">
    <property type="entry name" value="GST_N_5"/>
    <property type="match status" value="1"/>
</dbReference>
<evidence type="ECO:0000256" key="8">
    <source>
        <dbReference type="ARBA" id="ARBA00022840"/>
    </source>
</evidence>
<dbReference type="GO" id="GO:0005524">
    <property type="term" value="F:ATP binding"/>
    <property type="evidence" value="ECO:0007669"/>
    <property type="project" value="UniProtKB-KW"/>
</dbReference>
<dbReference type="SUPFAM" id="SSF47616">
    <property type="entry name" value="GST C-terminal domain-like"/>
    <property type="match status" value="1"/>
</dbReference>
<organism evidence="17">
    <name type="scientific">Cacopsylla melanoneura</name>
    <dbReference type="NCBI Taxonomy" id="428564"/>
    <lineage>
        <taxon>Eukaryota</taxon>
        <taxon>Metazoa</taxon>
        <taxon>Ecdysozoa</taxon>
        <taxon>Arthropoda</taxon>
        <taxon>Hexapoda</taxon>
        <taxon>Insecta</taxon>
        <taxon>Pterygota</taxon>
        <taxon>Neoptera</taxon>
        <taxon>Paraneoptera</taxon>
        <taxon>Hemiptera</taxon>
        <taxon>Sternorrhyncha</taxon>
        <taxon>Psylloidea</taxon>
        <taxon>Psyllidae</taxon>
        <taxon>Psyllinae</taxon>
        <taxon>Cacopsylla</taxon>
    </lineage>
</organism>
<dbReference type="GO" id="GO:0004825">
    <property type="term" value="F:methionine-tRNA ligase activity"/>
    <property type="evidence" value="ECO:0007669"/>
    <property type="project" value="UniProtKB-EC"/>
</dbReference>
<name>A0A8D8UNC2_9HEMI</name>
<dbReference type="InterPro" id="IPR023458">
    <property type="entry name" value="Met-tRNA_ligase_1"/>
</dbReference>
<keyword evidence="11 14" id="KW-0030">Aminoacyl-tRNA synthetase</keyword>
<keyword evidence="5" id="KW-0963">Cytoplasm</keyword>
<evidence type="ECO:0000256" key="6">
    <source>
        <dbReference type="ARBA" id="ARBA00022598"/>
    </source>
</evidence>
<protein>
    <recommendedName>
        <fullName evidence="4">Methionine--tRNA ligase, cytoplasmic</fullName>
        <ecNumber evidence="3">6.1.1.10</ecNumber>
    </recommendedName>
    <alternativeName>
        <fullName evidence="12">Methionyl-tRNA synthetase</fullName>
    </alternativeName>
</protein>
<dbReference type="SUPFAM" id="SSF52374">
    <property type="entry name" value="Nucleotidylyl transferase"/>
    <property type="match status" value="1"/>
</dbReference>
<dbReference type="CDD" id="cd00939">
    <property type="entry name" value="MetRS_RNA"/>
    <property type="match status" value="2"/>
</dbReference>
<evidence type="ECO:0000256" key="2">
    <source>
        <dbReference type="ARBA" id="ARBA00005594"/>
    </source>
</evidence>
<dbReference type="SUPFAM" id="SSF57770">
    <property type="entry name" value="Methionyl-tRNA synthetase (MetRS), Zn-domain"/>
    <property type="match status" value="1"/>
</dbReference>
<keyword evidence="8 14" id="KW-0067">ATP-binding</keyword>
<dbReference type="InterPro" id="IPR014758">
    <property type="entry name" value="Met-tRNA_synth"/>
</dbReference>
<dbReference type="AlphaFoldDB" id="A0A8D8UNC2"/>
<dbReference type="Pfam" id="PF14497">
    <property type="entry name" value="GST_C_3"/>
    <property type="match status" value="1"/>
</dbReference>
<dbReference type="PANTHER" id="PTHR45765">
    <property type="entry name" value="METHIONINE--TRNA LIGASE"/>
    <property type="match status" value="1"/>
</dbReference>
<dbReference type="EC" id="6.1.1.10" evidence="3"/>
<dbReference type="PANTHER" id="PTHR45765:SF1">
    <property type="entry name" value="METHIONINE--TRNA LIGASE, CYTOPLASMIC"/>
    <property type="match status" value="1"/>
</dbReference>
<evidence type="ECO:0000256" key="14">
    <source>
        <dbReference type="RuleBase" id="RU363039"/>
    </source>
</evidence>
<dbReference type="CDD" id="cd07957">
    <property type="entry name" value="Anticodon_Ia_Met"/>
    <property type="match status" value="1"/>
</dbReference>
<dbReference type="Pfam" id="PF00458">
    <property type="entry name" value="WHEP-TRS"/>
    <property type="match status" value="2"/>
</dbReference>
<dbReference type="InterPro" id="IPR036282">
    <property type="entry name" value="Glutathione-S-Trfase_C_sf"/>
</dbReference>
<evidence type="ECO:0000256" key="12">
    <source>
        <dbReference type="ARBA" id="ARBA00030904"/>
    </source>
</evidence>
<keyword evidence="6 14" id="KW-0436">Ligase</keyword>
<dbReference type="PROSITE" id="PS50405">
    <property type="entry name" value="GST_CTER"/>
    <property type="match status" value="1"/>
</dbReference>
<dbReference type="GO" id="GO:0005829">
    <property type="term" value="C:cytosol"/>
    <property type="evidence" value="ECO:0007669"/>
    <property type="project" value="TreeGrafter"/>
</dbReference>
<evidence type="ECO:0000256" key="7">
    <source>
        <dbReference type="ARBA" id="ARBA00022741"/>
    </source>
</evidence>
<dbReference type="InterPro" id="IPR001412">
    <property type="entry name" value="aa-tRNA-synth_I_CS"/>
</dbReference>
<dbReference type="NCBIfam" id="TIGR00398">
    <property type="entry name" value="metG"/>
    <property type="match status" value="1"/>
</dbReference>
<dbReference type="InterPro" id="IPR041598">
    <property type="entry name" value="MARS_N"/>
</dbReference>
<dbReference type="Gene3D" id="2.20.28.20">
    <property type="entry name" value="Methionyl-tRNA synthetase, Zn-domain"/>
    <property type="match status" value="1"/>
</dbReference>
<dbReference type="InterPro" id="IPR004046">
    <property type="entry name" value="GST_C"/>
</dbReference>
<comment type="subcellular location">
    <subcellularLocation>
        <location evidence="1">Cytoplasm</location>
    </subcellularLocation>
</comment>
<accession>A0A8D8UNC2</accession>
<evidence type="ECO:0000256" key="13">
    <source>
        <dbReference type="ARBA" id="ARBA00047364"/>
    </source>
</evidence>